<dbReference type="AlphaFoldDB" id="A0A7C0WSX6"/>
<dbReference type="InterPro" id="IPR011335">
    <property type="entry name" value="Restrct_endonuc-II-like"/>
</dbReference>
<feature type="coiled-coil region" evidence="1">
    <location>
        <begin position="10"/>
        <end position="37"/>
    </location>
</feature>
<sequence>MDRNLPPNGVTELLRRITELEARVASLEANLPILKERHPVEQLLAQRGQVVLSYNNYDDVILPLVVSEEILKEYYDLLKHYSFRLFLRDLISHKTGRDWRVISKYCSVPTLCSYMTFLQKAGLVEFSRESFEYRYLGKNVRSFGPTLEWHVHEVLKREFLAPTVFGVKLKNTPHGGDYDVISVFHGSLVYVEVKSSPPRGVELPNVEAFLNRLEDINPNIAVFLVDTELRMKDKIVKLFEEITRREAKRLVRELFYMENGLYLINAQKGIVSNLRLCFQHFFKIGGRTL</sequence>
<keyword evidence="1" id="KW-0175">Coiled coil</keyword>
<reference evidence="2" key="1">
    <citation type="journal article" date="2020" name="mSystems">
        <title>Genome- and Community-Level Interaction Insights into Carbon Utilization and Element Cycling Functions of Hydrothermarchaeota in Hydrothermal Sediment.</title>
        <authorList>
            <person name="Zhou Z."/>
            <person name="Liu Y."/>
            <person name="Xu W."/>
            <person name="Pan J."/>
            <person name="Luo Z.H."/>
            <person name="Li M."/>
        </authorList>
    </citation>
    <scope>NUCLEOTIDE SEQUENCE [LARGE SCALE GENOMIC DNA]</scope>
    <source>
        <strain evidence="2">HyVt-19</strain>
    </source>
</reference>
<name>A0A7C0WSX6_9BACT</name>
<proteinExistence type="predicted"/>
<protein>
    <submittedName>
        <fullName evidence="2">Uncharacterized protein</fullName>
    </submittedName>
</protein>
<comment type="caution">
    <text evidence="2">The sequence shown here is derived from an EMBL/GenBank/DDBJ whole genome shotgun (WGS) entry which is preliminary data.</text>
</comment>
<organism evidence="2">
    <name type="scientific">Thermodesulforhabdus norvegica</name>
    <dbReference type="NCBI Taxonomy" id="39841"/>
    <lineage>
        <taxon>Bacteria</taxon>
        <taxon>Pseudomonadati</taxon>
        <taxon>Thermodesulfobacteriota</taxon>
        <taxon>Syntrophobacteria</taxon>
        <taxon>Syntrophobacterales</taxon>
        <taxon>Thermodesulforhabdaceae</taxon>
        <taxon>Thermodesulforhabdus</taxon>
    </lineage>
</organism>
<dbReference type="SUPFAM" id="SSF52980">
    <property type="entry name" value="Restriction endonuclease-like"/>
    <property type="match status" value="1"/>
</dbReference>
<dbReference type="Proteomes" id="UP000886355">
    <property type="component" value="Unassembled WGS sequence"/>
</dbReference>
<accession>A0A7C0WSX6</accession>
<evidence type="ECO:0000313" key="2">
    <source>
        <dbReference type="EMBL" id="HDL89873.1"/>
    </source>
</evidence>
<gene>
    <name evidence="2" type="ORF">ENG14_03110</name>
</gene>
<evidence type="ECO:0000256" key="1">
    <source>
        <dbReference type="SAM" id="Coils"/>
    </source>
</evidence>
<dbReference type="EMBL" id="DQZW01000145">
    <property type="protein sequence ID" value="HDL89873.1"/>
    <property type="molecule type" value="Genomic_DNA"/>
</dbReference>